<organism evidence="1 2">
    <name type="scientific">Solanum commersonii</name>
    <name type="common">Commerson's wild potato</name>
    <name type="synonym">Commerson's nightshade</name>
    <dbReference type="NCBI Taxonomy" id="4109"/>
    <lineage>
        <taxon>Eukaryota</taxon>
        <taxon>Viridiplantae</taxon>
        <taxon>Streptophyta</taxon>
        <taxon>Embryophyta</taxon>
        <taxon>Tracheophyta</taxon>
        <taxon>Spermatophyta</taxon>
        <taxon>Magnoliopsida</taxon>
        <taxon>eudicotyledons</taxon>
        <taxon>Gunneridae</taxon>
        <taxon>Pentapetalae</taxon>
        <taxon>asterids</taxon>
        <taxon>lamiids</taxon>
        <taxon>Solanales</taxon>
        <taxon>Solanaceae</taxon>
        <taxon>Solanoideae</taxon>
        <taxon>Solaneae</taxon>
        <taxon>Solanum</taxon>
    </lineage>
</organism>
<proteinExistence type="predicted"/>
<dbReference type="OrthoDB" id="1751327at2759"/>
<gene>
    <name evidence="1" type="ORF">H5410_001507</name>
</gene>
<comment type="caution">
    <text evidence="1">The sequence shown here is derived from an EMBL/GenBank/DDBJ whole genome shotgun (WGS) entry which is preliminary data.</text>
</comment>
<dbReference type="AlphaFoldDB" id="A0A9J6AZ59"/>
<dbReference type="Pfam" id="PF08284">
    <property type="entry name" value="RVP_2"/>
    <property type="match status" value="1"/>
</dbReference>
<evidence type="ECO:0000313" key="2">
    <source>
        <dbReference type="Proteomes" id="UP000824120"/>
    </source>
</evidence>
<evidence type="ECO:0000313" key="1">
    <source>
        <dbReference type="EMBL" id="KAG5629790.1"/>
    </source>
</evidence>
<dbReference type="Proteomes" id="UP000824120">
    <property type="component" value="Chromosome 1"/>
</dbReference>
<keyword evidence="2" id="KW-1185">Reference proteome</keyword>
<dbReference type="EMBL" id="JACXVP010000001">
    <property type="protein sequence ID" value="KAG5629790.1"/>
    <property type="molecule type" value="Genomic_DNA"/>
</dbReference>
<protein>
    <submittedName>
        <fullName evidence="1">Uncharacterized protein</fullName>
    </submittedName>
</protein>
<sequence length="384" mass="44025">MKYAGCGIRYHVSNQWANHLRTFQELLKRLFDLKVFDLMHIESRRVLTGKFFPRELRDKDQRDEFICSLGYLVGPSKEGKATIDGDIDLARFMIHLQQVEKDKLKDREEFKDKRAKIVGASSKRQRMMLIGHLSQKRRDFSPSLVHCCGRNHSSICREGSIGCFLSWSSGHFMRKCPRTSKVVEVDGVGPNLHRVAPRTRWYLEELLQYGRRNKRLSDQQSPRARGLADICPAGFMPVILQLMVDFDVILGMDWLHACYASIDCRTSASEFMTLVLRCLILVGFYSKRVSKNGTNRVEKLKEQLKGSPKREWLKVLKDDDMSFLYYPDKVNGVTDFLSKVVYGLIDSTEGGIEVTKGAELSLVSEVEGKKDPDPILFELQAKCS</sequence>
<accession>A0A9J6AZ59</accession>
<name>A0A9J6AZ59_SOLCO</name>
<reference evidence="1 2" key="1">
    <citation type="submission" date="2020-09" db="EMBL/GenBank/DDBJ databases">
        <title>De no assembly of potato wild relative species, Solanum commersonii.</title>
        <authorList>
            <person name="Cho K."/>
        </authorList>
    </citation>
    <scope>NUCLEOTIDE SEQUENCE [LARGE SCALE GENOMIC DNA]</scope>
    <source>
        <strain evidence="1">LZ3.2</strain>
        <tissue evidence="1">Leaf</tissue>
    </source>
</reference>